<sequence>MSGNVSRRFSAAAAAYESGAAVQAEVARELVRWMELPEEADRVLELGCGTGLLTRQLCALNPRPAVHAIDASAAMIDVCRAKTAGGPKLTTEVRDMRVSLPEGPFSRAVSSSALHWIPDLAALFRALAACLEDGARVTFALMLEGTLEELSAARCAAAPGVEPPVSLPSEGGVGRALAEAGMNADRVKTETRTVYYPCAEDLLRDLHERGVTGSPSARRRGLTRGELRKLKEIYRHRHAGPAGLPATYRVGFFDTGMV</sequence>
<keyword evidence="5" id="KW-1185">Reference proteome</keyword>
<evidence type="ECO:0000313" key="5">
    <source>
        <dbReference type="Proteomes" id="UP000035268"/>
    </source>
</evidence>
<keyword evidence="1 4" id="KW-0489">Methyltransferase</keyword>
<dbReference type="CDD" id="cd02440">
    <property type="entry name" value="AdoMet_MTases"/>
    <property type="match status" value="1"/>
</dbReference>
<reference evidence="5" key="1">
    <citation type="submission" date="2015-02" db="EMBL/GenBank/DDBJ databases">
        <title>Description and complete genome sequence of the first cultured representative of the subdivision 5 of the Verrucomicrobia phylum.</title>
        <authorList>
            <person name="Spring S."/>
            <person name="Bunk B."/>
            <person name="Sproer C."/>
            <person name="Klenk H.-P."/>
        </authorList>
    </citation>
    <scope>NUCLEOTIDE SEQUENCE [LARGE SCALE GENOMIC DNA]</scope>
    <source>
        <strain evidence="5">L21-Fru-AB</strain>
    </source>
</reference>
<dbReference type="InterPro" id="IPR041698">
    <property type="entry name" value="Methyltransf_25"/>
</dbReference>
<feature type="domain" description="Methyltransferase" evidence="3">
    <location>
        <begin position="43"/>
        <end position="134"/>
    </location>
</feature>
<dbReference type="EC" id="2.1.1.197" evidence="4"/>
<dbReference type="GO" id="GO:0102130">
    <property type="term" value="F:malonyl-CoA methyltransferase activity"/>
    <property type="evidence" value="ECO:0007669"/>
    <property type="project" value="UniProtKB-EC"/>
</dbReference>
<dbReference type="Gene3D" id="3.40.50.150">
    <property type="entry name" value="Vaccinia Virus protein VP39"/>
    <property type="match status" value="1"/>
</dbReference>
<reference evidence="4 5" key="2">
    <citation type="journal article" date="2016" name="ISME J.">
        <title>Characterization of the first cultured representative of Verrucomicrobia subdivision 5 indicates the proposal of a novel phylum.</title>
        <authorList>
            <person name="Spring S."/>
            <person name="Bunk B."/>
            <person name="Sproer C."/>
            <person name="Schumann P."/>
            <person name="Rohde M."/>
            <person name="Tindall B.J."/>
            <person name="Klenk H.P."/>
        </authorList>
    </citation>
    <scope>NUCLEOTIDE SEQUENCE [LARGE SCALE GENOMIC DNA]</scope>
    <source>
        <strain evidence="4 5">L21-Fru-AB</strain>
    </source>
</reference>
<dbReference type="Proteomes" id="UP000035268">
    <property type="component" value="Chromosome"/>
</dbReference>
<dbReference type="AlphaFoldDB" id="A0A0G3EG71"/>
<protein>
    <submittedName>
        <fullName evidence="4">Malonyl-CoA O-methyltransferase BioC</fullName>
        <ecNumber evidence="4">2.1.1.197</ecNumber>
    </submittedName>
</protein>
<dbReference type="GO" id="GO:0032259">
    <property type="term" value="P:methylation"/>
    <property type="evidence" value="ECO:0007669"/>
    <property type="project" value="UniProtKB-KW"/>
</dbReference>
<dbReference type="EMBL" id="CP010904">
    <property type="protein sequence ID" value="AKJ65456.1"/>
    <property type="molecule type" value="Genomic_DNA"/>
</dbReference>
<organism evidence="4 5">
    <name type="scientific">Kiritimatiella glycovorans</name>
    <dbReference type="NCBI Taxonomy" id="1307763"/>
    <lineage>
        <taxon>Bacteria</taxon>
        <taxon>Pseudomonadati</taxon>
        <taxon>Kiritimatiellota</taxon>
        <taxon>Kiritimatiellia</taxon>
        <taxon>Kiritimatiellales</taxon>
        <taxon>Kiritimatiellaceae</taxon>
        <taxon>Kiritimatiella</taxon>
    </lineage>
</organism>
<dbReference type="STRING" id="1307763.L21SP4_02229"/>
<proteinExistence type="predicted"/>
<dbReference type="KEGG" id="vbl:L21SP4_02229"/>
<evidence type="ECO:0000256" key="1">
    <source>
        <dbReference type="ARBA" id="ARBA00022603"/>
    </source>
</evidence>
<gene>
    <name evidence="4" type="primary">bioC_2</name>
    <name evidence="4" type="ORF">L21SP4_02229</name>
</gene>
<keyword evidence="2 4" id="KW-0808">Transferase</keyword>
<dbReference type="PANTHER" id="PTHR43861">
    <property type="entry name" value="TRANS-ACONITATE 2-METHYLTRANSFERASE-RELATED"/>
    <property type="match status" value="1"/>
</dbReference>
<evidence type="ECO:0000313" key="4">
    <source>
        <dbReference type="EMBL" id="AKJ65456.1"/>
    </source>
</evidence>
<name>A0A0G3EG71_9BACT</name>
<dbReference type="Pfam" id="PF13649">
    <property type="entry name" value="Methyltransf_25"/>
    <property type="match status" value="1"/>
</dbReference>
<dbReference type="InterPro" id="IPR029063">
    <property type="entry name" value="SAM-dependent_MTases_sf"/>
</dbReference>
<accession>A0A0G3EG71</accession>
<dbReference type="SUPFAM" id="SSF53335">
    <property type="entry name" value="S-adenosyl-L-methionine-dependent methyltransferases"/>
    <property type="match status" value="1"/>
</dbReference>
<dbReference type="PANTHER" id="PTHR43861:SF1">
    <property type="entry name" value="TRANS-ACONITATE 2-METHYLTRANSFERASE"/>
    <property type="match status" value="1"/>
</dbReference>
<evidence type="ECO:0000256" key="2">
    <source>
        <dbReference type="ARBA" id="ARBA00022679"/>
    </source>
</evidence>
<evidence type="ECO:0000259" key="3">
    <source>
        <dbReference type="Pfam" id="PF13649"/>
    </source>
</evidence>